<proteinExistence type="inferred from homology"/>
<accession>A0A5R9DY22</accession>
<dbReference type="NCBIfam" id="TIGR00005">
    <property type="entry name" value="rluA_subfam"/>
    <property type="match status" value="1"/>
</dbReference>
<evidence type="ECO:0000256" key="6">
    <source>
        <dbReference type="RuleBase" id="RU362028"/>
    </source>
</evidence>
<dbReference type="SUPFAM" id="SSF55120">
    <property type="entry name" value="Pseudouridine synthase"/>
    <property type="match status" value="1"/>
</dbReference>
<dbReference type="PROSITE" id="PS50889">
    <property type="entry name" value="S4"/>
    <property type="match status" value="1"/>
</dbReference>
<dbReference type="InterPro" id="IPR036986">
    <property type="entry name" value="S4_RNA-bd_sf"/>
</dbReference>
<dbReference type="GO" id="GO:0120159">
    <property type="term" value="F:rRNA pseudouridine synthase activity"/>
    <property type="evidence" value="ECO:0007669"/>
    <property type="project" value="UniProtKB-ARBA"/>
</dbReference>
<dbReference type="CDD" id="cd02869">
    <property type="entry name" value="PseudoU_synth_RluA_like"/>
    <property type="match status" value="1"/>
</dbReference>
<evidence type="ECO:0000256" key="4">
    <source>
        <dbReference type="PIRSR" id="PIRSR606225-1"/>
    </source>
</evidence>
<dbReference type="GO" id="GO:0000455">
    <property type="term" value="P:enzyme-directed rRNA pseudouridine synthesis"/>
    <property type="evidence" value="ECO:0007669"/>
    <property type="project" value="TreeGrafter"/>
</dbReference>
<dbReference type="Gene3D" id="3.10.290.10">
    <property type="entry name" value="RNA-binding S4 domain"/>
    <property type="match status" value="1"/>
</dbReference>
<evidence type="ECO:0000259" key="7">
    <source>
        <dbReference type="SMART" id="SM00363"/>
    </source>
</evidence>
<dbReference type="InterPro" id="IPR002942">
    <property type="entry name" value="S4_RNA-bd"/>
</dbReference>
<dbReference type="Pfam" id="PF00849">
    <property type="entry name" value="PseudoU_synth_2"/>
    <property type="match status" value="1"/>
</dbReference>
<dbReference type="SMART" id="SM00363">
    <property type="entry name" value="S4"/>
    <property type="match status" value="1"/>
</dbReference>
<evidence type="ECO:0000256" key="2">
    <source>
        <dbReference type="ARBA" id="ARBA00010876"/>
    </source>
</evidence>
<keyword evidence="5" id="KW-0694">RNA-binding</keyword>
<evidence type="ECO:0000256" key="3">
    <source>
        <dbReference type="ARBA" id="ARBA00023235"/>
    </source>
</evidence>
<dbReference type="SUPFAM" id="SSF55174">
    <property type="entry name" value="Alpha-L RNA-binding motif"/>
    <property type="match status" value="1"/>
</dbReference>
<evidence type="ECO:0000256" key="5">
    <source>
        <dbReference type="PROSITE-ProRule" id="PRU00182"/>
    </source>
</evidence>
<dbReference type="OrthoDB" id="9807829at2"/>
<evidence type="ECO:0000313" key="8">
    <source>
        <dbReference type="EMBL" id="TLQ40300.1"/>
    </source>
</evidence>
<sequence>MTKIKETKKFELEGEVGRLDKVLVDLLSEETYSRSTIQKLLKNQHITVDGVHQKANYKLNGSEVINVEIPEEEQMDILPEDIPLDIVYEDDDVLVINKPIDMVVHPSKGHPRGTLVNALVYYLDDNLSNNEDTVRPGIVHRIDKDTSGLIVVAKNNHAHQRLSEQLEDHSMGRTYVALVNEVIETPTGIIEAPINRDLSNRIKYTTNHAGRYALTHFEVLETFAHNTLVKVELKTGRTHQIRVHLEFIGHPIVGDPLYRQGVGQMKGQLARLDDGQFLHAQSLHFIHPTTGEEMNFETDLPERFEEVLRTLR</sequence>
<name>A0A5R9DY22_9LACT</name>
<reference evidence="8 9" key="1">
    <citation type="submission" date="2019-05" db="EMBL/GenBank/DDBJ databases">
        <title>The metagenome of a microbial culture collection derived from dairy environment covers the genomic content of the human microbiome.</title>
        <authorList>
            <person name="Roder T."/>
            <person name="Wuthrich D."/>
            <person name="Sattari Z."/>
            <person name="Von Ah U."/>
            <person name="Bar C."/>
            <person name="Ronchi F."/>
            <person name="Macpherson A.J."/>
            <person name="Ganal-Vonarburg S.C."/>
            <person name="Bruggmann R."/>
            <person name="Vergeres G."/>
        </authorList>
    </citation>
    <scope>NUCLEOTIDE SEQUENCE [LARGE SCALE GENOMIC DNA]</scope>
    <source>
        <strain evidence="8 9">FAM 24227</strain>
    </source>
</reference>
<dbReference type="InterPro" id="IPR006225">
    <property type="entry name" value="PsdUridine_synth_RluC/D"/>
</dbReference>
<dbReference type="GO" id="GO:0003723">
    <property type="term" value="F:RNA binding"/>
    <property type="evidence" value="ECO:0007669"/>
    <property type="project" value="UniProtKB-KW"/>
</dbReference>
<evidence type="ECO:0000313" key="9">
    <source>
        <dbReference type="Proteomes" id="UP000306420"/>
    </source>
</evidence>
<dbReference type="InterPro" id="IPR020103">
    <property type="entry name" value="PsdUridine_synth_cat_dom_sf"/>
</dbReference>
<comment type="function">
    <text evidence="6">Responsible for synthesis of pseudouridine from uracil.</text>
</comment>
<dbReference type="PANTHER" id="PTHR21600:SF44">
    <property type="entry name" value="RIBOSOMAL LARGE SUBUNIT PSEUDOURIDINE SYNTHASE D"/>
    <property type="match status" value="1"/>
</dbReference>
<gene>
    <name evidence="8" type="ORF">FEZ33_08635</name>
</gene>
<comment type="similarity">
    <text evidence="2 6">Belongs to the pseudouridine synthase RluA family.</text>
</comment>
<dbReference type="PROSITE" id="PS01129">
    <property type="entry name" value="PSI_RLU"/>
    <property type="match status" value="1"/>
</dbReference>
<dbReference type="EC" id="5.4.99.-" evidence="6"/>
<dbReference type="Gene3D" id="3.30.2350.10">
    <property type="entry name" value="Pseudouridine synthase"/>
    <property type="match status" value="1"/>
</dbReference>
<feature type="active site" evidence="4">
    <location>
        <position position="143"/>
    </location>
</feature>
<comment type="catalytic activity">
    <reaction evidence="1 6">
        <text>a uridine in RNA = a pseudouridine in RNA</text>
        <dbReference type="Rhea" id="RHEA:48348"/>
        <dbReference type="Rhea" id="RHEA-COMP:12068"/>
        <dbReference type="Rhea" id="RHEA-COMP:12069"/>
        <dbReference type="ChEBI" id="CHEBI:65314"/>
        <dbReference type="ChEBI" id="CHEBI:65315"/>
    </reaction>
</comment>
<dbReference type="Proteomes" id="UP000306420">
    <property type="component" value="Unassembled WGS sequence"/>
</dbReference>
<comment type="caution">
    <text evidence="8">The sequence shown here is derived from an EMBL/GenBank/DDBJ whole genome shotgun (WGS) entry which is preliminary data.</text>
</comment>
<dbReference type="RefSeq" id="WP_138405006.1">
    <property type="nucleotide sequence ID" value="NZ_VBSP01000032.1"/>
</dbReference>
<organism evidence="8 9">
    <name type="scientific">Ruoffia tabacinasalis</name>
    <dbReference type="NCBI Taxonomy" id="87458"/>
    <lineage>
        <taxon>Bacteria</taxon>
        <taxon>Bacillati</taxon>
        <taxon>Bacillota</taxon>
        <taxon>Bacilli</taxon>
        <taxon>Lactobacillales</taxon>
        <taxon>Aerococcaceae</taxon>
        <taxon>Ruoffia</taxon>
    </lineage>
</organism>
<dbReference type="CDD" id="cd00165">
    <property type="entry name" value="S4"/>
    <property type="match status" value="1"/>
</dbReference>
<dbReference type="InterPro" id="IPR006224">
    <property type="entry name" value="PsdUridine_synth_RluA-like_CS"/>
</dbReference>
<keyword evidence="3 6" id="KW-0413">Isomerase</keyword>
<dbReference type="AlphaFoldDB" id="A0A5R9DY22"/>
<dbReference type="PANTHER" id="PTHR21600">
    <property type="entry name" value="MITOCHONDRIAL RNA PSEUDOURIDINE SYNTHASE"/>
    <property type="match status" value="1"/>
</dbReference>
<dbReference type="Pfam" id="PF01479">
    <property type="entry name" value="S4"/>
    <property type="match status" value="1"/>
</dbReference>
<dbReference type="EMBL" id="VBSP01000032">
    <property type="protein sequence ID" value="TLQ40300.1"/>
    <property type="molecule type" value="Genomic_DNA"/>
</dbReference>
<feature type="domain" description="RNA-binding S4" evidence="7">
    <location>
        <begin position="17"/>
        <end position="83"/>
    </location>
</feature>
<dbReference type="InterPro" id="IPR006145">
    <property type="entry name" value="PsdUridine_synth_RsuA/RluA"/>
</dbReference>
<evidence type="ECO:0000256" key="1">
    <source>
        <dbReference type="ARBA" id="ARBA00000073"/>
    </source>
</evidence>
<protein>
    <recommendedName>
        <fullName evidence="6">Pseudouridine synthase</fullName>
        <ecNumber evidence="6">5.4.99.-</ecNumber>
    </recommendedName>
</protein>
<dbReference type="InterPro" id="IPR050188">
    <property type="entry name" value="RluA_PseudoU_synthase"/>
</dbReference>